<proteinExistence type="predicted"/>
<dbReference type="Pfam" id="PF12146">
    <property type="entry name" value="Hydrolase_4"/>
    <property type="match status" value="2"/>
</dbReference>
<dbReference type="GO" id="GO:0016787">
    <property type="term" value="F:hydrolase activity"/>
    <property type="evidence" value="ECO:0007669"/>
    <property type="project" value="UniProtKB-KW"/>
</dbReference>
<accession>A0ABZ1C3U1</accession>
<dbReference type="PANTHER" id="PTHR43265">
    <property type="entry name" value="ESTERASE ESTD"/>
    <property type="match status" value="1"/>
</dbReference>
<feature type="domain" description="Serine aminopeptidase S33" evidence="1">
    <location>
        <begin position="33"/>
        <end position="161"/>
    </location>
</feature>
<dbReference type="SUPFAM" id="SSF56601">
    <property type="entry name" value="beta-lactamase/transpeptidase-like"/>
    <property type="match status" value="1"/>
</dbReference>
<feature type="domain" description="Serine aminopeptidase S33" evidence="1">
    <location>
        <begin position="241"/>
        <end position="296"/>
    </location>
</feature>
<dbReference type="InterPro" id="IPR053145">
    <property type="entry name" value="AB_hydrolase_Est10"/>
</dbReference>
<evidence type="ECO:0000313" key="4">
    <source>
        <dbReference type="Proteomes" id="UP001332192"/>
    </source>
</evidence>
<protein>
    <submittedName>
        <fullName evidence="3">Alpha/beta fold hydrolase</fullName>
    </submittedName>
</protein>
<dbReference type="RefSeq" id="WP_324718044.1">
    <property type="nucleotide sequence ID" value="NZ_CP141615.1"/>
</dbReference>
<dbReference type="Gene3D" id="3.40.50.1820">
    <property type="entry name" value="alpha/beta hydrolase"/>
    <property type="match status" value="1"/>
</dbReference>
<evidence type="ECO:0000313" key="3">
    <source>
        <dbReference type="EMBL" id="WRP18772.1"/>
    </source>
</evidence>
<sequence>MVLIGGSGPQDMDATIFSPWEYGPQGPVLLSHIFKDAADHLAGCGVASVRYNKRYVAGPGQFDTQRFEGLTLGQMLEDAEAVLNAARAHPLVDPHRIFVYGWSEGSTVATALAARHPELAGLILQAPVVGAWRDVFVWQAVEVGLPYLKSFAVSGRITGESLQRAFAGDGGLAAKLAASFAVDPSFFTTQTPAVHRFLDTDGDGALALDTELTPARFEQAIDAALGNGFLAMYAPDRALPPVMEQASRLRMPVLILQGERDASVPPAQARILAEALRAQGNADVTLKWYPELGHSLGKTPSTVQDDFQPIDAAPLQDVCAWVSAVAARPAPARQAASEGLTQNPTPQAALERLFRQRPVQAEWFAPGFLAVLPVSQIEAIVDELVRNFGQLQEVRREAGKWLVVLERGELPTHVQLDAQGRFEELMFEPPRSREAIGLDRAVAEMDRLAGKVSLIVVEDGRERAALRPDQPMGVASAFKLAVLAALREQVEAGRWSWDTVVRLRPEWRSLPSGFLQTWPGGAPLTLYSLAALMVSQSDNTAADALLALVGREAVEAISPRNRPFLSTREMFILKARGNEALRARFRSADEGGRYRLVEEMAGMPLPSEDAFGPEPTALDIEWFFTTRELCALMDRVRDLPFMGINPGVARAEQWAQVAFKGGSEPGVLNLTTALVSKDGRHLCVSATWNSPDKLADQQFMSLYSGLLEALK</sequence>
<dbReference type="InterPro" id="IPR012338">
    <property type="entry name" value="Beta-lactam/transpept-like"/>
</dbReference>
<dbReference type="Gene3D" id="3.40.710.10">
    <property type="entry name" value="DD-peptidase/beta-lactamase superfamily"/>
    <property type="match status" value="1"/>
</dbReference>
<reference evidence="3 4" key="1">
    <citation type="journal article" date="2024" name="Front. Microbiol.">
        <title>Novel thermophilic genera Geochorda gen. nov. and Carboxydochorda gen. nov. from the deep terrestrial subsurface reveal the ecophysiological diversity in the class Limnochordia.</title>
        <authorList>
            <person name="Karnachuk O.V."/>
            <person name="Lukina A.P."/>
            <person name="Avakyan M.R."/>
            <person name="Kadnikov V.V."/>
            <person name="Begmatov S."/>
            <person name="Beletsky A.V."/>
            <person name="Vlasova K.G."/>
            <person name="Novikov A.A."/>
            <person name="Shcherbakova V.A."/>
            <person name="Mardanov A.V."/>
            <person name="Ravin N.V."/>
        </authorList>
    </citation>
    <scope>NUCLEOTIDE SEQUENCE [LARGE SCALE GENOMIC DNA]</scope>
    <source>
        <strain evidence="3 4">L945</strain>
    </source>
</reference>
<dbReference type="Pfam" id="PF13354">
    <property type="entry name" value="Beta-lactamase2"/>
    <property type="match status" value="1"/>
</dbReference>
<dbReference type="PANTHER" id="PTHR43265:SF1">
    <property type="entry name" value="ESTERASE ESTD"/>
    <property type="match status" value="1"/>
</dbReference>
<evidence type="ECO:0000259" key="2">
    <source>
        <dbReference type="Pfam" id="PF13354"/>
    </source>
</evidence>
<keyword evidence="4" id="KW-1185">Reference proteome</keyword>
<dbReference type="Proteomes" id="UP001332192">
    <property type="component" value="Chromosome"/>
</dbReference>
<dbReference type="SUPFAM" id="SSF53474">
    <property type="entry name" value="alpha/beta-Hydrolases"/>
    <property type="match status" value="1"/>
</dbReference>
<dbReference type="InterPro" id="IPR029058">
    <property type="entry name" value="AB_hydrolase_fold"/>
</dbReference>
<keyword evidence="3" id="KW-0378">Hydrolase</keyword>
<feature type="domain" description="Beta-lactamase class A catalytic" evidence="2">
    <location>
        <begin position="458"/>
        <end position="556"/>
    </location>
</feature>
<dbReference type="InterPro" id="IPR022742">
    <property type="entry name" value="Hydrolase_4"/>
</dbReference>
<name>A0ABZ1C3U1_9FIRM</name>
<evidence type="ECO:0000259" key="1">
    <source>
        <dbReference type="Pfam" id="PF12146"/>
    </source>
</evidence>
<gene>
    <name evidence="3" type="ORF">U7230_07210</name>
</gene>
<organism evidence="3 4">
    <name type="scientific">Carboxydichorda subterranea</name>
    <dbReference type="NCBI Taxonomy" id="3109565"/>
    <lineage>
        <taxon>Bacteria</taxon>
        <taxon>Bacillati</taxon>
        <taxon>Bacillota</taxon>
        <taxon>Limnochordia</taxon>
        <taxon>Limnochordales</taxon>
        <taxon>Geochordaceae</taxon>
        <taxon>Carboxydichorda</taxon>
    </lineage>
</organism>
<dbReference type="EMBL" id="CP141615">
    <property type="protein sequence ID" value="WRP18772.1"/>
    <property type="molecule type" value="Genomic_DNA"/>
</dbReference>
<dbReference type="InterPro" id="IPR045155">
    <property type="entry name" value="Beta-lactam_cat"/>
</dbReference>